<dbReference type="EMBL" id="SNVW01000003">
    <property type="protein sequence ID" value="TDN45306.1"/>
    <property type="molecule type" value="Genomic_DNA"/>
</dbReference>
<dbReference type="RefSeq" id="WP_243736266.1">
    <property type="nucleotide sequence ID" value="NZ_SNVW01000003.1"/>
</dbReference>
<feature type="region of interest" description="Disordered" evidence="1">
    <location>
        <begin position="243"/>
        <end position="267"/>
    </location>
</feature>
<sequence length="597" mass="62340">MIRLRKWFHLDALRDDRGMALAIAVIFGTVVVFMIATATSVAVAGIKKSSTDADWNAALSAAYAGVQDYEARLSNDTGYTQYGNSSAPFSSTSTGLTLPTGGATNPAFGTGTAGTWAAVPGGDGKSLYRYEVDSSKYYDTGVIRVRSTGKVGTSVRSVVASIRQQGFIDFLYFTDYEIQDPVMTNVDPATCVKHAWEGRPTSSSRNVCGEIAFSGGDTIDGPAHSNDTMRICQATFTSQITTSNPTSGLRYSRVDSNGSSCTGQRFPAGVTQPAFTSTIGMPSTNAQQKAATQYNTTATSTRSPGCLYTGPTDITFNADGTMTVKSPRSIKTQTDATDPTSGRTPAACGIPGTGAGQLGSASGATVPVPENNLVYVQNVPQAGDANATTTAKLPDACNPTSGNGVGYPRAGEAQLSTTPCSYGTRSGDAFVHGVLDGQVTVAAENYLYVTGDMTYEDRGADMLGLTATNAVMVWNPVKAVSCGSSTCYSSILGDSDREIDAAIISAAHTFQVQNYAYGGDRGTLTVYGAIAQKFRGVVRQGSNGYVKAYQYDARLKHSAPPSFLNPVTTTYGVTTMAEVSPAYVTSGDCAKKAGVCV</sequence>
<name>A0A4R6DKE0_9MICO</name>
<feature type="compositionally biased region" description="Polar residues" evidence="1">
    <location>
        <begin position="327"/>
        <end position="343"/>
    </location>
</feature>
<keyword evidence="2" id="KW-0812">Transmembrane</keyword>
<protein>
    <submittedName>
        <fullName evidence="3">Uncharacterized protein</fullName>
    </submittedName>
</protein>
<dbReference type="AlphaFoldDB" id="A0A4R6DKE0"/>
<proteinExistence type="predicted"/>
<accession>A0A4R6DKE0</accession>
<organism evidence="3 4">
    <name type="scientific">Curtobacterium flaccumfaciens</name>
    <dbReference type="NCBI Taxonomy" id="2035"/>
    <lineage>
        <taxon>Bacteria</taxon>
        <taxon>Bacillati</taxon>
        <taxon>Actinomycetota</taxon>
        <taxon>Actinomycetes</taxon>
        <taxon>Micrococcales</taxon>
        <taxon>Microbacteriaceae</taxon>
        <taxon>Curtobacterium</taxon>
    </lineage>
</organism>
<feature type="transmembrane region" description="Helical" evidence="2">
    <location>
        <begin position="21"/>
        <end position="46"/>
    </location>
</feature>
<gene>
    <name evidence="3" type="ORF">EDF64_103230</name>
</gene>
<reference evidence="3 4" key="1">
    <citation type="submission" date="2019-03" db="EMBL/GenBank/DDBJ databases">
        <title>Genomic analyses of the natural microbiome of Caenorhabditis elegans.</title>
        <authorList>
            <person name="Samuel B."/>
        </authorList>
    </citation>
    <scope>NUCLEOTIDE SEQUENCE [LARGE SCALE GENOMIC DNA]</scope>
    <source>
        <strain evidence="3 4">JUb65</strain>
    </source>
</reference>
<keyword evidence="2" id="KW-1133">Transmembrane helix</keyword>
<evidence type="ECO:0000256" key="1">
    <source>
        <dbReference type="SAM" id="MobiDB-lite"/>
    </source>
</evidence>
<feature type="compositionally biased region" description="Polar residues" evidence="1">
    <location>
        <begin position="243"/>
        <end position="263"/>
    </location>
</feature>
<evidence type="ECO:0000256" key="2">
    <source>
        <dbReference type="SAM" id="Phobius"/>
    </source>
</evidence>
<evidence type="ECO:0000313" key="4">
    <source>
        <dbReference type="Proteomes" id="UP000295764"/>
    </source>
</evidence>
<evidence type="ECO:0000313" key="3">
    <source>
        <dbReference type="EMBL" id="TDN45306.1"/>
    </source>
</evidence>
<keyword evidence="2" id="KW-0472">Membrane</keyword>
<feature type="region of interest" description="Disordered" evidence="1">
    <location>
        <begin position="327"/>
        <end position="364"/>
    </location>
</feature>
<dbReference type="Proteomes" id="UP000295764">
    <property type="component" value="Unassembled WGS sequence"/>
</dbReference>
<comment type="caution">
    <text evidence="3">The sequence shown here is derived from an EMBL/GenBank/DDBJ whole genome shotgun (WGS) entry which is preliminary data.</text>
</comment>